<dbReference type="EMBL" id="CP107246">
    <property type="protein sequence ID" value="WIM05728.1"/>
    <property type="molecule type" value="Genomic_DNA"/>
</dbReference>
<gene>
    <name evidence="1" type="ORF">OHM77_00120</name>
</gene>
<dbReference type="KEGG" id="npv:OHM77_00120"/>
<dbReference type="Proteomes" id="UP001234916">
    <property type="component" value="Chromosome"/>
</dbReference>
<dbReference type="AlphaFoldDB" id="A0AA49IY59"/>
<protein>
    <submittedName>
        <fullName evidence="1">Uncharacterized protein</fullName>
    </submittedName>
</protein>
<sequence length="317" mass="36412">MELLVNDLSIGGQFPDIPSFRAAISRVMNMRTIARQFGRELHCHRNLTHAQVTRDLAMPQAIQRLEQAEKNALMQWLTRLGPFWDDVRMHGPDDYLECAEQVVTDTAIGEASFRCLHGTDYHLVSLTPSSWENSPLSVWWRCAGGDDLNVEVANHISLEDLEAALRLAPEPIESWEQLARVSRARFPNLIFATDSFEPLRGLPFSPGVVHRIIERIDVLERLQCCFDENGERTPEGHRLYQEHFTGNKAWFSDSSDTEMNEFRSELTFKHPEIEGETLFCTMHGKVKTPQIRIHFSWPVRADTPLYVVYVGPKITKR</sequence>
<organism evidence="1">
    <name type="scientific">Candidatus Nitricoxidivorans perseverans</name>
    <dbReference type="NCBI Taxonomy" id="2975601"/>
    <lineage>
        <taxon>Bacteria</taxon>
        <taxon>Pseudomonadati</taxon>
        <taxon>Pseudomonadota</taxon>
        <taxon>Betaproteobacteria</taxon>
        <taxon>Nitrosomonadales</taxon>
        <taxon>Sterolibacteriaceae</taxon>
        <taxon>Candidatus Nitricoxidivorans</taxon>
    </lineage>
</organism>
<accession>A0AA49IY59</accession>
<proteinExistence type="predicted"/>
<reference evidence="1" key="1">
    <citation type="journal article" date="2023" name="Nat. Microbiol.">
        <title>Enrichment and characterization of a nitric oxide-reducing microbial community in a continuous bioreactor.</title>
        <authorList>
            <person name="Garrido-Amador P."/>
            <person name="Stortenbeker N."/>
            <person name="Wessels H.J.C.T."/>
            <person name="Speth D.R."/>
            <person name="Garcia-Heredia I."/>
            <person name="Kartal B."/>
        </authorList>
    </citation>
    <scope>NUCLEOTIDE SEQUENCE</scope>
    <source>
        <strain evidence="1">MAG1</strain>
    </source>
</reference>
<name>A0AA49IY59_9PROT</name>
<evidence type="ECO:0000313" key="1">
    <source>
        <dbReference type="EMBL" id="WIM05728.1"/>
    </source>
</evidence>